<keyword evidence="8" id="KW-0902">Two-component regulatory system</keyword>
<dbReference type="Pfam" id="PF02518">
    <property type="entry name" value="HATPase_c"/>
    <property type="match status" value="1"/>
</dbReference>
<name>A0A372JF86_9ACTN</name>
<dbReference type="RefSeq" id="WP_235834582.1">
    <property type="nucleotide sequence ID" value="NZ_QURH01000735.1"/>
</dbReference>
<dbReference type="Gene3D" id="3.30.565.10">
    <property type="entry name" value="Histidine kinase-like ATPase, C-terminal domain"/>
    <property type="match status" value="1"/>
</dbReference>
<evidence type="ECO:0000256" key="2">
    <source>
        <dbReference type="ARBA" id="ARBA00012438"/>
    </source>
</evidence>
<dbReference type="SMART" id="SM00387">
    <property type="entry name" value="HATPase_c"/>
    <property type="match status" value="1"/>
</dbReference>
<evidence type="ECO:0000313" key="11">
    <source>
        <dbReference type="EMBL" id="RFU38673.1"/>
    </source>
</evidence>
<comment type="catalytic activity">
    <reaction evidence="1">
        <text>ATP + protein L-histidine = ADP + protein N-phospho-L-histidine.</text>
        <dbReference type="EC" id="2.7.13.3"/>
    </reaction>
</comment>
<keyword evidence="3" id="KW-0597">Phosphoprotein</keyword>
<accession>A0A372JF86</accession>
<evidence type="ECO:0000256" key="6">
    <source>
        <dbReference type="ARBA" id="ARBA00022777"/>
    </source>
</evidence>
<reference evidence="11 12" key="1">
    <citation type="submission" date="2018-08" db="EMBL/GenBank/DDBJ databases">
        <title>Actinomadura jelena sp. nov., a novel Actinomycete isolated from soil in Chad.</title>
        <authorList>
            <person name="Shi L."/>
        </authorList>
    </citation>
    <scope>NUCLEOTIDE SEQUENCE [LARGE SCALE GENOMIC DNA]</scope>
    <source>
        <strain evidence="11 12">NEAU-G17</strain>
    </source>
</reference>
<feature type="region of interest" description="Disordered" evidence="9">
    <location>
        <begin position="122"/>
        <end position="161"/>
    </location>
</feature>
<evidence type="ECO:0000256" key="3">
    <source>
        <dbReference type="ARBA" id="ARBA00022553"/>
    </source>
</evidence>
<evidence type="ECO:0000256" key="7">
    <source>
        <dbReference type="ARBA" id="ARBA00022840"/>
    </source>
</evidence>
<protein>
    <recommendedName>
        <fullName evidence="2">histidine kinase</fullName>
        <ecNumber evidence="2">2.7.13.3</ecNumber>
    </recommendedName>
</protein>
<dbReference type="Pfam" id="PF07730">
    <property type="entry name" value="HisKA_3"/>
    <property type="match status" value="1"/>
</dbReference>
<organism evidence="11 12">
    <name type="scientific">Actinomadura logoneensis</name>
    <dbReference type="NCBI Taxonomy" id="2293572"/>
    <lineage>
        <taxon>Bacteria</taxon>
        <taxon>Bacillati</taxon>
        <taxon>Actinomycetota</taxon>
        <taxon>Actinomycetes</taxon>
        <taxon>Streptosporangiales</taxon>
        <taxon>Thermomonosporaceae</taxon>
        <taxon>Actinomadura</taxon>
    </lineage>
</organism>
<evidence type="ECO:0000256" key="5">
    <source>
        <dbReference type="ARBA" id="ARBA00022741"/>
    </source>
</evidence>
<keyword evidence="5" id="KW-0547">Nucleotide-binding</keyword>
<feature type="non-terminal residue" evidence="11">
    <location>
        <position position="1"/>
    </location>
</feature>
<gene>
    <name evidence="11" type="ORF">DZF91_26425</name>
</gene>
<proteinExistence type="predicted"/>
<dbReference type="Proteomes" id="UP000261811">
    <property type="component" value="Unassembled WGS sequence"/>
</dbReference>
<evidence type="ECO:0000256" key="8">
    <source>
        <dbReference type="ARBA" id="ARBA00023012"/>
    </source>
</evidence>
<dbReference type="EMBL" id="QURH01000735">
    <property type="protein sequence ID" value="RFU38673.1"/>
    <property type="molecule type" value="Genomic_DNA"/>
</dbReference>
<evidence type="ECO:0000256" key="4">
    <source>
        <dbReference type="ARBA" id="ARBA00022679"/>
    </source>
</evidence>
<dbReference type="EC" id="2.7.13.3" evidence="2"/>
<evidence type="ECO:0000259" key="10">
    <source>
        <dbReference type="SMART" id="SM00387"/>
    </source>
</evidence>
<dbReference type="AlphaFoldDB" id="A0A372JF86"/>
<dbReference type="InterPro" id="IPR036890">
    <property type="entry name" value="HATPase_C_sf"/>
</dbReference>
<evidence type="ECO:0000256" key="1">
    <source>
        <dbReference type="ARBA" id="ARBA00000085"/>
    </source>
</evidence>
<dbReference type="InterPro" id="IPR050482">
    <property type="entry name" value="Sensor_HK_TwoCompSys"/>
</dbReference>
<dbReference type="PANTHER" id="PTHR24421:SF10">
    <property type="entry name" value="NITRATE_NITRITE SENSOR PROTEIN NARQ"/>
    <property type="match status" value="1"/>
</dbReference>
<dbReference type="Gene3D" id="1.20.5.1930">
    <property type="match status" value="1"/>
</dbReference>
<keyword evidence="4" id="KW-0808">Transferase</keyword>
<comment type="caution">
    <text evidence="11">The sequence shown here is derived from an EMBL/GenBank/DDBJ whole genome shotgun (WGS) entry which is preliminary data.</text>
</comment>
<dbReference type="PANTHER" id="PTHR24421">
    <property type="entry name" value="NITRATE/NITRITE SENSOR PROTEIN NARX-RELATED"/>
    <property type="match status" value="1"/>
</dbReference>
<feature type="compositionally biased region" description="Basic and acidic residues" evidence="9">
    <location>
        <begin position="136"/>
        <end position="146"/>
    </location>
</feature>
<dbReference type="CDD" id="cd16917">
    <property type="entry name" value="HATPase_UhpB-NarQ-NarX-like"/>
    <property type="match status" value="1"/>
</dbReference>
<dbReference type="SUPFAM" id="SSF55874">
    <property type="entry name" value="ATPase domain of HSP90 chaperone/DNA topoisomerase II/histidine kinase"/>
    <property type="match status" value="1"/>
</dbReference>
<evidence type="ECO:0000256" key="9">
    <source>
        <dbReference type="SAM" id="MobiDB-lite"/>
    </source>
</evidence>
<dbReference type="GO" id="GO:0000155">
    <property type="term" value="F:phosphorelay sensor kinase activity"/>
    <property type="evidence" value="ECO:0007669"/>
    <property type="project" value="InterPro"/>
</dbReference>
<dbReference type="GO" id="GO:0005524">
    <property type="term" value="F:ATP binding"/>
    <property type="evidence" value="ECO:0007669"/>
    <property type="project" value="UniProtKB-KW"/>
</dbReference>
<dbReference type="InterPro" id="IPR003594">
    <property type="entry name" value="HATPase_dom"/>
</dbReference>
<dbReference type="GO" id="GO:0046983">
    <property type="term" value="F:protein dimerization activity"/>
    <property type="evidence" value="ECO:0007669"/>
    <property type="project" value="InterPro"/>
</dbReference>
<dbReference type="InterPro" id="IPR011712">
    <property type="entry name" value="Sig_transdc_His_kin_sub3_dim/P"/>
</dbReference>
<sequence length="259" mass="26914">LGARLSAARARAAVERVRREERLALAREMHDDVAHHIASMLIQTQAAQVVARRRPEDIPRTLTGIETAGADALAAMRRAVALLRDTGDAGGAGGAADAAPVSSGPERLDDLVRRFGRTGPTVRLVLPDAAPGPSRGSDRPGADRSGAESGGMEWPPGDWPPEVTGTVYRVVQESLTNVARHAPRAGSVAVRVGRDDAGVTVEVVDDAPPTRPGVRGGFGLLGMRERVEALGGTLEAGPGEDGGWTVRAVLPVPPGRAGR</sequence>
<dbReference type="GO" id="GO:0016020">
    <property type="term" value="C:membrane"/>
    <property type="evidence" value="ECO:0007669"/>
    <property type="project" value="InterPro"/>
</dbReference>
<keyword evidence="12" id="KW-1185">Reference proteome</keyword>
<keyword evidence="7" id="KW-0067">ATP-binding</keyword>
<evidence type="ECO:0000313" key="12">
    <source>
        <dbReference type="Proteomes" id="UP000261811"/>
    </source>
</evidence>
<feature type="domain" description="Histidine kinase/HSP90-like ATPase" evidence="10">
    <location>
        <begin position="162"/>
        <end position="254"/>
    </location>
</feature>
<keyword evidence="6" id="KW-0418">Kinase</keyword>